<dbReference type="Pfam" id="PF11796">
    <property type="entry name" value="DUF3323"/>
    <property type="match status" value="1"/>
</dbReference>
<evidence type="ECO:0000313" key="3">
    <source>
        <dbReference type="EMBL" id="MDT0498038.1"/>
    </source>
</evidence>
<comment type="caution">
    <text evidence="3">The sequence shown here is derived from an EMBL/GenBank/DDBJ whole genome shotgun (WGS) entry which is preliminary data.</text>
</comment>
<dbReference type="EMBL" id="JAVRIC010000016">
    <property type="protein sequence ID" value="MDT0498038.1"/>
    <property type="molecule type" value="Genomic_DNA"/>
</dbReference>
<protein>
    <submittedName>
        <fullName evidence="3">TIGR02679 family protein</fullName>
    </submittedName>
</protein>
<feature type="domain" description="DUF2399" evidence="1">
    <location>
        <begin position="259"/>
        <end position="408"/>
    </location>
</feature>
<feature type="domain" description="Conserved hypothetical protein CHP02679 N terminus" evidence="2">
    <location>
        <begin position="41"/>
        <end position="238"/>
    </location>
</feature>
<proteinExistence type="predicted"/>
<evidence type="ECO:0000259" key="2">
    <source>
        <dbReference type="Pfam" id="PF11796"/>
    </source>
</evidence>
<organism evidence="3 4">
    <name type="scientific">Banduia mediterranea</name>
    <dbReference type="NCBI Taxonomy" id="3075609"/>
    <lineage>
        <taxon>Bacteria</taxon>
        <taxon>Pseudomonadati</taxon>
        <taxon>Pseudomonadota</taxon>
        <taxon>Gammaproteobacteria</taxon>
        <taxon>Nevskiales</taxon>
        <taxon>Algiphilaceae</taxon>
        <taxon>Banduia</taxon>
    </lineage>
</organism>
<gene>
    <name evidence="3" type="ORF">RM530_11780</name>
</gene>
<dbReference type="InterPro" id="IPR024465">
    <property type="entry name" value="DUF2399"/>
</dbReference>
<dbReference type="InterPro" id="IPR013495">
    <property type="entry name" value="CHP02679"/>
</dbReference>
<dbReference type="Proteomes" id="UP001254608">
    <property type="component" value="Unassembled WGS sequence"/>
</dbReference>
<accession>A0ABU2WJI1</accession>
<evidence type="ECO:0000259" key="1">
    <source>
        <dbReference type="Pfam" id="PF09664"/>
    </source>
</evidence>
<reference evidence="3 4" key="1">
    <citation type="submission" date="2023-09" db="EMBL/GenBank/DDBJ databases">
        <authorList>
            <person name="Rey-Velasco X."/>
        </authorList>
    </citation>
    <scope>NUCLEOTIDE SEQUENCE [LARGE SCALE GENOMIC DNA]</scope>
    <source>
        <strain evidence="3 4">W345</strain>
    </source>
</reference>
<dbReference type="Pfam" id="PF09664">
    <property type="entry name" value="DUF2399"/>
    <property type="match status" value="1"/>
</dbReference>
<sequence>MNAGGAIDAQRLQRLLGGKALAALRQRLRERYAREADADAFTLARLTPAERAALEGLLGRRAARGDSMRVSQTELDAALARAEVAPNLESALEALDGPIPRRKRERLARDREWTACFATATDVRLQTLLTNGAGQGLLKRLSGSDPQQAAQLLSQAACVLQRLPGGGIPLPRLAADTCGDAHGLDAGRALGSLVLAACANDSDTPVDSEETRLRNRWAQLGVSLGELSAPALALNLPAHTDTPGGRLAALAGESGEPLHLTLRTLLRQPPNWCVDNVSIHVCENPTIVALAAERLGERCPPMVCTDGMPAAAQRTLLDQLARTGARLRYHGDFDWAGLRIGNFVMRRFGAVPWRFGAPDYRQYAPRQGRTLEGPAVTADWDVRLSLAMLDCGYALDEETVVETLIDDLALA</sequence>
<dbReference type="NCBIfam" id="TIGR02679">
    <property type="entry name" value="TIGR02679 family protein"/>
    <property type="match status" value="1"/>
</dbReference>
<name>A0ABU2WJI1_9GAMM</name>
<dbReference type="RefSeq" id="WP_311365428.1">
    <property type="nucleotide sequence ID" value="NZ_JAVRIC010000016.1"/>
</dbReference>
<evidence type="ECO:0000313" key="4">
    <source>
        <dbReference type="Proteomes" id="UP001254608"/>
    </source>
</evidence>
<keyword evidence="4" id="KW-1185">Reference proteome</keyword>
<dbReference type="InterPro" id="IPR024466">
    <property type="entry name" value="CHP02679_N"/>
</dbReference>